<keyword evidence="4 8" id="KW-0812">Transmembrane</keyword>
<protein>
    <recommendedName>
        <fullName evidence="8">Ammonium transporter</fullName>
    </recommendedName>
</protein>
<dbReference type="PANTHER" id="PTHR43029">
    <property type="entry name" value="AMMONIUM TRANSPORTER MEP2"/>
    <property type="match status" value="1"/>
</dbReference>
<dbReference type="InterPro" id="IPR001905">
    <property type="entry name" value="Ammonium_transpt"/>
</dbReference>
<evidence type="ECO:0000256" key="2">
    <source>
        <dbReference type="ARBA" id="ARBA00005887"/>
    </source>
</evidence>
<keyword evidence="3 8" id="KW-0813">Transport</keyword>
<evidence type="ECO:0000256" key="3">
    <source>
        <dbReference type="ARBA" id="ARBA00022448"/>
    </source>
</evidence>
<keyword evidence="5 8" id="KW-1133">Transmembrane helix</keyword>
<dbReference type="InterPro" id="IPR024041">
    <property type="entry name" value="NH4_transpt_AmtB-like_dom"/>
</dbReference>
<evidence type="ECO:0000313" key="10">
    <source>
        <dbReference type="EMBL" id="MDI1432449.1"/>
    </source>
</evidence>
<accession>A0ABT6NVU1</accession>
<reference evidence="10 11" key="1">
    <citation type="submission" date="2023-04" db="EMBL/GenBank/DDBJ databases">
        <title>The genome sequence of Polyangium sorediatum DSM14670.</title>
        <authorList>
            <person name="Zhang X."/>
        </authorList>
    </citation>
    <scope>NUCLEOTIDE SEQUENCE [LARGE SCALE GENOMIC DNA]</scope>
    <source>
        <strain evidence="10 11">DSM 14670</strain>
    </source>
</reference>
<evidence type="ECO:0000256" key="1">
    <source>
        <dbReference type="ARBA" id="ARBA00004141"/>
    </source>
</evidence>
<evidence type="ECO:0000256" key="5">
    <source>
        <dbReference type="ARBA" id="ARBA00022989"/>
    </source>
</evidence>
<dbReference type="InterPro" id="IPR018047">
    <property type="entry name" value="Ammonium_transpt_CS"/>
</dbReference>
<proteinExistence type="inferred from homology"/>
<evidence type="ECO:0000256" key="4">
    <source>
        <dbReference type="ARBA" id="ARBA00022692"/>
    </source>
</evidence>
<gene>
    <name evidence="10" type="ORF">QHF89_23345</name>
</gene>
<keyword evidence="11" id="KW-1185">Reference proteome</keyword>
<dbReference type="SUPFAM" id="SSF111352">
    <property type="entry name" value="Ammonium transporter"/>
    <property type="match status" value="1"/>
</dbReference>
<feature type="domain" description="Ammonium transporter AmtB-like" evidence="9">
    <location>
        <begin position="9"/>
        <end position="402"/>
    </location>
</feature>
<dbReference type="RefSeq" id="WP_136969733.1">
    <property type="nucleotide sequence ID" value="NZ_JARZHI010000021.1"/>
</dbReference>
<evidence type="ECO:0000313" key="11">
    <source>
        <dbReference type="Proteomes" id="UP001160301"/>
    </source>
</evidence>
<feature type="transmembrane region" description="Helical" evidence="8">
    <location>
        <begin position="311"/>
        <end position="330"/>
    </location>
</feature>
<feature type="transmembrane region" description="Helical" evidence="8">
    <location>
        <begin position="165"/>
        <end position="184"/>
    </location>
</feature>
<evidence type="ECO:0000256" key="6">
    <source>
        <dbReference type="ARBA" id="ARBA00023136"/>
    </source>
</evidence>
<dbReference type="Pfam" id="PF00909">
    <property type="entry name" value="Ammonium_transp"/>
    <property type="match status" value="1"/>
</dbReference>
<feature type="transmembrane region" description="Helical" evidence="8">
    <location>
        <begin position="280"/>
        <end position="299"/>
    </location>
</feature>
<comment type="subcellular location">
    <subcellularLocation>
        <location evidence="8">Cell membrane</location>
        <topology evidence="8">Multi-pass membrane protein</topology>
    </subcellularLocation>
    <subcellularLocation>
        <location evidence="1">Membrane</location>
        <topology evidence="1">Multi-pass membrane protein</topology>
    </subcellularLocation>
</comment>
<keyword evidence="6 8" id="KW-0472">Membrane</keyword>
<organism evidence="10 11">
    <name type="scientific">Polyangium sorediatum</name>
    <dbReference type="NCBI Taxonomy" id="889274"/>
    <lineage>
        <taxon>Bacteria</taxon>
        <taxon>Pseudomonadati</taxon>
        <taxon>Myxococcota</taxon>
        <taxon>Polyangia</taxon>
        <taxon>Polyangiales</taxon>
        <taxon>Polyangiaceae</taxon>
        <taxon>Polyangium</taxon>
    </lineage>
</organism>
<dbReference type="PROSITE" id="PS01219">
    <property type="entry name" value="AMMONIUM_TRANSP"/>
    <property type="match status" value="1"/>
</dbReference>
<dbReference type="Proteomes" id="UP001160301">
    <property type="component" value="Unassembled WGS sequence"/>
</dbReference>
<feature type="transmembrane region" description="Helical" evidence="8">
    <location>
        <begin position="94"/>
        <end position="117"/>
    </location>
</feature>
<dbReference type="PANTHER" id="PTHR43029:SF10">
    <property type="entry name" value="AMMONIUM TRANSPORTER MEP2"/>
    <property type="match status" value="1"/>
</dbReference>
<evidence type="ECO:0000256" key="8">
    <source>
        <dbReference type="RuleBase" id="RU362002"/>
    </source>
</evidence>
<feature type="transmembrane region" description="Helical" evidence="8">
    <location>
        <begin position="256"/>
        <end position="274"/>
    </location>
</feature>
<dbReference type="InterPro" id="IPR029020">
    <property type="entry name" value="Ammonium/urea_transptr"/>
</dbReference>
<evidence type="ECO:0000256" key="7">
    <source>
        <dbReference type="ARBA" id="ARBA00023177"/>
    </source>
</evidence>
<feature type="transmembrane region" description="Helical" evidence="8">
    <location>
        <begin position="219"/>
        <end position="244"/>
    </location>
</feature>
<keyword evidence="7 8" id="KW-0924">Ammonia transport</keyword>
<dbReference type="EMBL" id="JARZHI010000021">
    <property type="protein sequence ID" value="MDI1432449.1"/>
    <property type="molecule type" value="Genomic_DNA"/>
</dbReference>
<dbReference type="Gene3D" id="1.10.3430.10">
    <property type="entry name" value="Ammonium transporter AmtB like domains"/>
    <property type="match status" value="1"/>
</dbReference>
<sequence>MKVDTGDTAWLLVSTALVLFMTPGLALFYGGMVRRKNVLSTLMHAFAALPIVTLQWVLFGYSLAFGPSIGGLVGGLGYAGLAPLATEARGTVPHLAFCAFQMMFAVITPALVAGAFAERMRFPAYAVFVLLWSTLVYDPVAHWVWSESGWLFKMGALDFAGGTVVHLSAGASALVCAVVLGKRVGYPHERHQPHNLTMTLTGAGILWFGWFGFNAGSALGSGALAALSIVTTHVGAAAGALGWIAVEWWQRGKPTALGVASGLVAGLVGITPAAGFVSPAAAAVIGFVAGAACYFAVVGKERFGYDDALDAFGVHGVGGAIGALLTGVFAQKALNDAGRDGALAGNVAQLGPQLAGIVVVGLYAAIVTWLLLKAIDKVIGLRVAEDEEREGLDATEHGETGYAS</sequence>
<evidence type="ECO:0000259" key="9">
    <source>
        <dbReference type="Pfam" id="PF00909"/>
    </source>
</evidence>
<comment type="similarity">
    <text evidence="2 8">Belongs to the ammonia transporter channel (TC 1.A.11.2) family.</text>
</comment>
<dbReference type="NCBIfam" id="TIGR00836">
    <property type="entry name" value="amt"/>
    <property type="match status" value="1"/>
</dbReference>
<feature type="transmembrane region" description="Helical" evidence="8">
    <location>
        <begin position="12"/>
        <end position="30"/>
    </location>
</feature>
<name>A0ABT6NVU1_9BACT</name>
<feature type="transmembrane region" description="Helical" evidence="8">
    <location>
        <begin position="124"/>
        <end position="145"/>
    </location>
</feature>
<feature type="transmembrane region" description="Helical" evidence="8">
    <location>
        <begin position="350"/>
        <end position="372"/>
    </location>
</feature>
<feature type="transmembrane region" description="Helical" evidence="8">
    <location>
        <begin position="196"/>
        <end position="213"/>
    </location>
</feature>
<comment type="caution">
    <text evidence="10">The sequence shown here is derived from an EMBL/GenBank/DDBJ whole genome shotgun (WGS) entry which is preliminary data.</text>
</comment>